<comment type="caution">
    <text evidence="1">The sequence shown here is derived from an EMBL/GenBank/DDBJ whole genome shotgun (WGS) entry which is preliminary data.</text>
</comment>
<dbReference type="EMBL" id="VSSQ01027109">
    <property type="protein sequence ID" value="MPM76170.1"/>
    <property type="molecule type" value="Genomic_DNA"/>
</dbReference>
<protein>
    <submittedName>
        <fullName evidence="1">Uncharacterized protein</fullName>
    </submittedName>
</protein>
<name>A0A645CGU2_9ZZZZ</name>
<proteinExistence type="predicted"/>
<reference evidence="1" key="1">
    <citation type="submission" date="2019-08" db="EMBL/GenBank/DDBJ databases">
        <authorList>
            <person name="Kucharzyk K."/>
            <person name="Murdoch R.W."/>
            <person name="Higgins S."/>
            <person name="Loffler F."/>
        </authorList>
    </citation>
    <scope>NUCLEOTIDE SEQUENCE</scope>
</reference>
<evidence type="ECO:0000313" key="1">
    <source>
        <dbReference type="EMBL" id="MPM76170.1"/>
    </source>
</evidence>
<gene>
    <name evidence="1" type="ORF">SDC9_123166</name>
</gene>
<dbReference type="AlphaFoldDB" id="A0A645CGU2"/>
<accession>A0A645CGU2</accession>
<organism evidence="1">
    <name type="scientific">bioreactor metagenome</name>
    <dbReference type="NCBI Taxonomy" id="1076179"/>
    <lineage>
        <taxon>unclassified sequences</taxon>
        <taxon>metagenomes</taxon>
        <taxon>ecological metagenomes</taxon>
    </lineage>
</organism>
<sequence length="121" mass="13900">MVLAKKDIKNQVMEDWEKISSLIIHPDLGKKASLLIDAHPLVATKEILIIEEDIPSKATRVNQKDSQKDLQKITQMIFKKRMFVYALTRNESVTLQQKFINLKQVGKLPKPETVTIEFIGE</sequence>